<evidence type="ECO:0000313" key="2">
    <source>
        <dbReference type="Proteomes" id="UP001597344"/>
    </source>
</evidence>
<dbReference type="EMBL" id="JBHUHY010000003">
    <property type="protein sequence ID" value="MFD2186556.1"/>
    <property type="molecule type" value="Genomic_DNA"/>
</dbReference>
<organism evidence="1 2">
    <name type="scientific">Aquimarina celericrescens</name>
    <dbReference type="NCBI Taxonomy" id="1964542"/>
    <lineage>
        <taxon>Bacteria</taxon>
        <taxon>Pseudomonadati</taxon>
        <taxon>Bacteroidota</taxon>
        <taxon>Flavobacteriia</taxon>
        <taxon>Flavobacteriales</taxon>
        <taxon>Flavobacteriaceae</taxon>
        <taxon>Aquimarina</taxon>
    </lineage>
</organism>
<gene>
    <name evidence="1" type="ORF">ACFSJT_07105</name>
</gene>
<reference evidence="2" key="1">
    <citation type="journal article" date="2019" name="Int. J. Syst. Evol. Microbiol.">
        <title>The Global Catalogue of Microorganisms (GCM) 10K type strain sequencing project: providing services to taxonomists for standard genome sequencing and annotation.</title>
        <authorList>
            <consortium name="The Broad Institute Genomics Platform"/>
            <consortium name="The Broad Institute Genome Sequencing Center for Infectious Disease"/>
            <person name="Wu L."/>
            <person name="Ma J."/>
        </authorList>
    </citation>
    <scope>NUCLEOTIDE SEQUENCE [LARGE SCALE GENOMIC DNA]</scope>
    <source>
        <strain evidence="2">DT92</strain>
    </source>
</reference>
<sequence>MKNLTMLSKQELNKINGGNDYYDDGNGGCIPDPNKKPKTGGPIIIIDPVLY</sequence>
<keyword evidence="2" id="KW-1185">Reference proteome</keyword>
<proteinExistence type="predicted"/>
<comment type="caution">
    <text evidence="1">The sequence shown here is derived from an EMBL/GenBank/DDBJ whole genome shotgun (WGS) entry which is preliminary data.</text>
</comment>
<evidence type="ECO:0008006" key="3">
    <source>
        <dbReference type="Google" id="ProtNLM"/>
    </source>
</evidence>
<evidence type="ECO:0000313" key="1">
    <source>
        <dbReference type="EMBL" id="MFD2186556.1"/>
    </source>
</evidence>
<protein>
    <recommendedName>
        <fullName evidence="3">Bacteriocin</fullName>
    </recommendedName>
</protein>
<name>A0ABW5AV03_9FLAO</name>
<accession>A0ABW5AV03</accession>
<dbReference type="RefSeq" id="WP_378319529.1">
    <property type="nucleotide sequence ID" value="NZ_JBHUHY010000003.1"/>
</dbReference>
<dbReference type="Proteomes" id="UP001597344">
    <property type="component" value="Unassembled WGS sequence"/>
</dbReference>